<organism evidence="13 14">
    <name type="scientific">Trichinella pseudospiralis</name>
    <name type="common">Parasitic roundworm</name>
    <dbReference type="NCBI Taxonomy" id="6337"/>
    <lineage>
        <taxon>Eukaryota</taxon>
        <taxon>Metazoa</taxon>
        <taxon>Ecdysozoa</taxon>
        <taxon>Nematoda</taxon>
        <taxon>Enoplea</taxon>
        <taxon>Dorylaimia</taxon>
        <taxon>Trichinellida</taxon>
        <taxon>Trichinellidae</taxon>
        <taxon>Trichinella</taxon>
    </lineage>
</organism>
<dbReference type="GO" id="GO:0003723">
    <property type="term" value="F:RNA binding"/>
    <property type="evidence" value="ECO:0007669"/>
    <property type="project" value="UniProtKB-UniRule"/>
</dbReference>
<dbReference type="Proteomes" id="UP000054815">
    <property type="component" value="Unassembled WGS sequence"/>
</dbReference>
<dbReference type="InterPro" id="IPR011520">
    <property type="entry name" value="Vg_fam"/>
</dbReference>
<gene>
    <name evidence="13" type="primary">Htatsf1</name>
    <name evidence="13" type="ORF">T4E_7238</name>
</gene>
<dbReference type="PANTHER" id="PTHR15608:SF0">
    <property type="entry name" value="HIV TAT-SPECIFIC FACTOR 1"/>
    <property type="match status" value="1"/>
</dbReference>
<evidence type="ECO:0000256" key="3">
    <source>
        <dbReference type="ARBA" id="ARBA00022664"/>
    </source>
</evidence>
<protein>
    <submittedName>
        <fullName evidence="13">HIV Tat-specific factor 1-like protein</fullName>
    </submittedName>
</protein>
<reference evidence="13 14" key="1">
    <citation type="submission" date="2015-01" db="EMBL/GenBank/DDBJ databases">
        <title>Evolution of Trichinella species and genotypes.</title>
        <authorList>
            <person name="Korhonen P.K."/>
            <person name="Edoardo P."/>
            <person name="Giuseppe L.R."/>
            <person name="Gasser R.B."/>
        </authorList>
    </citation>
    <scope>NUCLEOTIDE SEQUENCE [LARGE SCALE GENOMIC DNA]</scope>
    <source>
        <strain evidence="13">ISS141</strain>
    </source>
</reference>
<comment type="subcellular location">
    <subcellularLocation>
        <location evidence="1">Nucleus</location>
    </subcellularLocation>
</comment>
<dbReference type="Gene3D" id="3.30.70.330">
    <property type="match status" value="3"/>
</dbReference>
<evidence type="ECO:0000256" key="1">
    <source>
        <dbReference type="ARBA" id="ARBA00004123"/>
    </source>
</evidence>
<evidence type="ECO:0000256" key="4">
    <source>
        <dbReference type="ARBA" id="ARBA00022737"/>
    </source>
</evidence>
<dbReference type="InterPro" id="IPR034393">
    <property type="entry name" value="TatSF1-like"/>
</dbReference>
<evidence type="ECO:0000256" key="5">
    <source>
        <dbReference type="ARBA" id="ARBA00022884"/>
    </source>
</evidence>
<keyword evidence="4" id="KW-0677">Repeat</keyword>
<keyword evidence="6" id="KW-0805">Transcription regulation</keyword>
<dbReference type="GO" id="GO:0000398">
    <property type="term" value="P:mRNA splicing, via spliceosome"/>
    <property type="evidence" value="ECO:0007669"/>
    <property type="project" value="InterPro"/>
</dbReference>
<evidence type="ECO:0000256" key="7">
    <source>
        <dbReference type="ARBA" id="ARBA00023163"/>
    </source>
</evidence>
<keyword evidence="9" id="KW-0539">Nucleus</keyword>
<keyword evidence="7" id="KW-0804">Transcription</keyword>
<keyword evidence="5 10" id="KW-0694">RNA-binding</keyword>
<evidence type="ECO:0000313" key="14">
    <source>
        <dbReference type="Proteomes" id="UP000054815"/>
    </source>
</evidence>
<accession>A0A0V0XPV3</accession>
<dbReference type="GO" id="GO:0005684">
    <property type="term" value="C:U2-type spliceosomal complex"/>
    <property type="evidence" value="ECO:0007669"/>
    <property type="project" value="TreeGrafter"/>
</dbReference>
<feature type="region of interest" description="Disordered" evidence="11">
    <location>
        <begin position="157"/>
        <end position="196"/>
    </location>
</feature>
<sequence length="827" mass="94066">MESGTGTSKSDDGVTFVNGRWQYTEPSSGETLIFDDHTQQWIPSTSPSEKSETNKDEQNFKLIDGIWHYVDPVTNLSYVYNSESQCWTDANLKEMPTTSESDMDEFEYQLREEERERAKQIAGPSNADETTTVRFDASDNTVYEWDATKQAWFPKTPLQPAVIPKPPVEKQKEDPFLPTDPKQRKEYLKQKKKEQKRLISERQKNRGWFDMDEEHNLSVYVSGLPLDLSMAEFQNLMSKCGLIARDPISNKLKLKLYKSEEGDNKGDGLCTYIKKESLELAKQILDGSQIRNHVISVEKARFEMKGSYDPSKKRKSLSAKQKKLLKEKQDKLFDWRPERLRGERPKSDCTVIIKYLFTLEEIGNNAAILLDRKELLKRECGKYGTVKKVVLYDPAPVCNFCFCNFSAKPKLIENSLMIDVDVNGGNFTPVYLKSFALFDFSIVIGNNPDGVAAVTFAEPTEADDCITMMDWRIFEGNQLRADRWDGVTKYKVEETEDEQKKRLIQWENYLSSADSGQRFARLCQVIWFNVDGYGRAAVPINWTKIWPLVSTEMRFDNFASLFNTVLVVDLLCSVGFHFLAVPTLALNTMQVDTNVGSKCHFDASLYYAAADLQPLPRVQYLSANCVLLTYTDGDLAGQLDEHFTKSLSGKGGRHYRNFPPSFWNQNYNRCFRNQLASASDNTVRPSVGVSLQNSMTYFHDTYPSLIRSTAANHSFWTSYAAAGQTPSRSVLPVSSSHASAYGSADGTHFNVKEQTYQHLLGLTKPVAHHHHHHNLLAPSGQYAGLRSDWYLLPDCSNRDLSHHINQSGLDVSTHFAPADTSKELCWF</sequence>
<evidence type="ECO:0000256" key="8">
    <source>
        <dbReference type="ARBA" id="ARBA00023187"/>
    </source>
</evidence>
<evidence type="ECO:0000313" key="13">
    <source>
        <dbReference type="EMBL" id="KRX89938.1"/>
    </source>
</evidence>
<feature type="compositionally biased region" description="Basic and acidic residues" evidence="11">
    <location>
        <begin position="167"/>
        <end position="189"/>
    </location>
</feature>
<dbReference type="Pfam" id="PF07545">
    <property type="entry name" value="Vg_Tdu"/>
    <property type="match status" value="1"/>
</dbReference>
<evidence type="ECO:0000256" key="6">
    <source>
        <dbReference type="ARBA" id="ARBA00023015"/>
    </source>
</evidence>
<comment type="similarity">
    <text evidence="2">Belongs to the HTATSF1 family.</text>
</comment>
<evidence type="ECO:0000259" key="12">
    <source>
        <dbReference type="PROSITE" id="PS50102"/>
    </source>
</evidence>
<proteinExistence type="inferred from homology"/>
<evidence type="ECO:0000256" key="11">
    <source>
        <dbReference type="SAM" id="MobiDB-lite"/>
    </source>
</evidence>
<dbReference type="AlphaFoldDB" id="A0A0V0XPV3"/>
<keyword evidence="3" id="KW-0507">mRNA processing</keyword>
<evidence type="ECO:0000256" key="9">
    <source>
        <dbReference type="ARBA" id="ARBA00023242"/>
    </source>
</evidence>
<keyword evidence="8" id="KW-0508">mRNA splicing</keyword>
<dbReference type="InterPro" id="IPR012677">
    <property type="entry name" value="Nucleotide-bd_a/b_plait_sf"/>
</dbReference>
<dbReference type="CDD" id="cd12281">
    <property type="entry name" value="RRM1_TatSF1_like"/>
    <property type="match status" value="1"/>
</dbReference>
<dbReference type="GO" id="GO:0006355">
    <property type="term" value="P:regulation of DNA-templated transcription"/>
    <property type="evidence" value="ECO:0007669"/>
    <property type="project" value="InterPro"/>
</dbReference>
<evidence type="ECO:0000256" key="10">
    <source>
        <dbReference type="PROSITE-ProRule" id="PRU00176"/>
    </source>
</evidence>
<comment type="caution">
    <text evidence="13">The sequence shown here is derived from an EMBL/GenBank/DDBJ whole genome shotgun (WGS) entry which is preliminary data.</text>
</comment>
<dbReference type="PANTHER" id="PTHR15608">
    <property type="entry name" value="SPLICING FACTOR U2AF-ASSOCIATED PROTEIN 2"/>
    <property type="match status" value="1"/>
</dbReference>
<dbReference type="PROSITE" id="PS50102">
    <property type="entry name" value="RRM"/>
    <property type="match status" value="1"/>
</dbReference>
<dbReference type="InterPro" id="IPR035979">
    <property type="entry name" value="RBD_domain_sf"/>
</dbReference>
<dbReference type="SMART" id="SM00360">
    <property type="entry name" value="RRM"/>
    <property type="match status" value="1"/>
</dbReference>
<dbReference type="GO" id="GO:0005686">
    <property type="term" value="C:U2 snRNP"/>
    <property type="evidence" value="ECO:0007669"/>
    <property type="project" value="TreeGrafter"/>
</dbReference>
<dbReference type="STRING" id="6337.A0A0V0XPV3"/>
<dbReference type="EMBL" id="JYDU01000181">
    <property type="protein sequence ID" value="KRX89938.1"/>
    <property type="molecule type" value="Genomic_DNA"/>
</dbReference>
<name>A0A0V0XPV3_TRIPS</name>
<dbReference type="SUPFAM" id="SSF54928">
    <property type="entry name" value="RNA-binding domain, RBD"/>
    <property type="match status" value="1"/>
</dbReference>
<dbReference type="Pfam" id="PF00076">
    <property type="entry name" value="RRM_1"/>
    <property type="match status" value="1"/>
</dbReference>
<dbReference type="InterPro" id="IPR034392">
    <property type="entry name" value="TatSF1-like_RRM1"/>
</dbReference>
<evidence type="ECO:0000256" key="2">
    <source>
        <dbReference type="ARBA" id="ARBA00007747"/>
    </source>
</evidence>
<dbReference type="InterPro" id="IPR000504">
    <property type="entry name" value="RRM_dom"/>
</dbReference>
<feature type="domain" description="RRM" evidence="12">
    <location>
        <begin position="217"/>
        <end position="302"/>
    </location>
</feature>